<keyword evidence="2" id="KW-1185">Reference proteome</keyword>
<proteinExistence type="predicted"/>
<evidence type="ECO:0000313" key="1">
    <source>
        <dbReference type="EMBL" id="KAH7925567.1"/>
    </source>
</evidence>
<organism evidence="1 2">
    <name type="scientific">Leucogyrophana mollusca</name>
    <dbReference type="NCBI Taxonomy" id="85980"/>
    <lineage>
        <taxon>Eukaryota</taxon>
        <taxon>Fungi</taxon>
        <taxon>Dikarya</taxon>
        <taxon>Basidiomycota</taxon>
        <taxon>Agaricomycotina</taxon>
        <taxon>Agaricomycetes</taxon>
        <taxon>Agaricomycetidae</taxon>
        <taxon>Boletales</taxon>
        <taxon>Boletales incertae sedis</taxon>
        <taxon>Leucogyrophana</taxon>
    </lineage>
</organism>
<protein>
    <submittedName>
        <fullName evidence="1">Uncharacterized protein</fullName>
    </submittedName>
</protein>
<sequence>MSHTSPPPPPTQQQQSPYVGNASAPAAQPVPATFASIMNAYPAPPVIREDSQSRPGSQDGIVNGSAAARVGQRE</sequence>
<dbReference type="EMBL" id="MU266399">
    <property type="protein sequence ID" value="KAH7925567.1"/>
    <property type="molecule type" value="Genomic_DNA"/>
</dbReference>
<gene>
    <name evidence="1" type="ORF">BV22DRAFT_423941</name>
</gene>
<name>A0ACB8BIL6_9AGAM</name>
<comment type="caution">
    <text evidence="1">The sequence shown here is derived from an EMBL/GenBank/DDBJ whole genome shotgun (WGS) entry which is preliminary data.</text>
</comment>
<dbReference type="Proteomes" id="UP000790709">
    <property type="component" value="Unassembled WGS sequence"/>
</dbReference>
<evidence type="ECO:0000313" key="2">
    <source>
        <dbReference type="Proteomes" id="UP000790709"/>
    </source>
</evidence>
<reference evidence="1" key="1">
    <citation type="journal article" date="2021" name="New Phytol.">
        <title>Evolutionary innovations through gain and loss of genes in the ectomycorrhizal Boletales.</title>
        <authorList>
            <person name="Wu G."/>
            <person name="Miyauchi S."/>
            <person name="Morin E."/>
            <person name="Kuo A."/>
            <person name="Drula E."/>
            <person name="Varga T."/>
            <person name="Kohler A."/>
            <person name="Feng B."/>
            <person name="Cao Y."/>
            <person name="Lipzen A."/>
            <person name="Daum C."/>
            <person name="Hundley H."/>
            <person name="Pangilinan J."/>
            <person name="Johnson J."/>
            <person name="Barry K."/>
            <person name="LaButti K."/>
            <person name="Ng V."/>
            <person name="Ahrendt S."/>
            <person name="Min B."/>
            <person name="Choi I.G."/>
            <person name="Park H."/>
            <person name="Plett J.M."/>
            <person name="Magnuson J."/>
            <person name="Spatafora J.W."/>
            <person name="Nagy L.G."/>
            <person name="Henrissat B."/>
            <person name="Grigoriev I.V."/>
            <person name="Yang Z.L."/>
            <person name="Xu J."/>
            <person name="Martin F.M."/>
        </authorList>
    </citation>
    <scope>NUCLEOTIDE SEQUENCE</scope>
    <source>
        <strain evidence="1">KUC20120723A-06</strain>
    </source>
</reference>
<accession>A0ACB8BIL6</accession>